<accession>A0A9X2CQ72</accession>
<proteinExistence type="predicted"/>
<dbReference type="RefSeq" id="WP_249602005.1">
    <property type="nucleotide sequence ID" value="NZ_JAKHSK010000018.1"/>
</dbReference>
<dbReference type="Proteomes" id="UP001139521">
    <property type="component" value="Unassembled WGS sequence"/>
</dbReference>
<protein>
    <recommendedName>
        <fullName evidence="3">Histone deacetylase</fullName>
    </recommendedName>
</protein>
<gene>
    <name evidence="1" type="ORF">L1967_13085</name>
</gene>
<sequence length="214" mass="24607">MRDFERVWYACYGSNLMEDRFLCYIAGGTPKGAKRTYIGCSDKTLPKTNHSFLIHHELYFAKSANTWSGGAAAFIKPIPNEDTQTFGKIYSISKNQFIELVKQEIDTEKELDINFDEAIKNGHLDLKSNAWYNRILFLGYHEELPVFSFTNAKFLKDEINTPHPDYLEKIITGLRETYQFTPVEIINYLKDKEGILGKAITKDLDALVNNMISN</sequence>
<dbReference type="AlphaFoldDB" id="A0A9X2CQ72"/>
<keyword evidence="2" id="KW-1185">Reference proteome</keyword>
<dbReference type="EMBL" id="JAKHSK010000018">
    <property type="protein sequence ID" value="MCL6219228.1"/>
    <property type="molecule type" value="Genomic_DNA"/>
</dbReference>
<dbReference type="Gene3D" id="3.10.490.10">
    <property type="entry name" value="Gamma-glutamyl cyclotransferase-like"/>
    <property type="match status" value="1"/>
</dbReference>
<organism evidence="1 2">
    <name type="scientific">Zunongwangia pacifica</name>
    <dbReference type="NCBI Taxonomy" id="2911062"/>
    <lineage>
        <taxon>Bacteria</taxon>
        <taxon>Pseudomonadati</taxon>
        <taxon>Bacteroidota</taxon>
        <taxon>Flavobacteriia</taxon>
        <taxon>Flavobacteriales</taxon>
        <taxon>Flavobacteriaceae</taxon>
        <taxon>Zunongwangia</taxon>
    </lineage>
</organism>
<reference evidence="1" key="1">
    <citation type="submission" date="2022-01" db="EMBL/GenBank/DDBJ databases">
        <title>Genome sequencing of Zunongwangia sp. M21534 genome.</title>
        <authorList>
            <person name="Chen Y."/>
            <person name="Dong C."/>
            <person name="Shao Z."/>
        </authorList>
    </citation>
    <scope>NUCLEOTIDE SEQUENCE</scope>
    <source>
        <strain evidence="1">MCCC M21534</strain>
    </source>
</reference>
<evidence type="ECO:0000313" key="2">
    <source>
        <dbReference type="Proteomes" id="UP001139521"/>
    </source>
</evidence>
<evidence type="ECO:0008006" key="3">
    <source>
        <dbReference type="Google" id="ProtNLM"/>
    </source>
</evidence>
<evidence type="ECO:0000313" key="1">
    <source>
        <dbReference type="EMBL" id="MCL6219228.1"/>
    </source>
</evidence>
<name>A0A9X2CQ72_9FLAO</name>
<comment type="caution">
    <text evidence="1">The sequence shown here is derived from an EMBL/GenBank/DDBJ whole genome shotgun (WGS) entry which is preliminary data.</text>
</comment>